<dbReference type="GeneID" id="106814279"/>
<dbReference type="PANTHER" id="PTHR21502">
    <property type="entry name" value="ZINC FINGER PROTEIN DZIP1"/>
    <property type="match status" value="1"/>
</dbReference>
<sequence>MDFDAIADITVVDVYESAAGIGREFEHIIDVYGTDAIACLMPKVITVLEQLEALAQRNERESAQISDLQFTVEKLEAHKSAKSSERMKFERELETDRESWRLETKE</sequence>
<evidence type="ECO:0000313" key="5">
    <source>
        <dbReference type="RefSeq" id="XP_014674062.1"/>
    </source>
</evidence>
<protein>
    <submittedName>
        <fullName evidence="5">RILP-like protein homolog</fullName>
    </submittedName>
</protein>
<keyword evidence="1" id="KW-0175">Coiled coil</keyword>
<name>A0ABM1EPE1_PRICU</name>
<dbReference type="Pfam" id="PF09744">
    <property type="entry name" value="RH1"/>
    <property type="match status" value="1"/>
</dbReference>
<gene>
    <name evidence="5" type="primary">LOC106814279</name>
</gene>
<accession>A0ABM1EPE1</accession>
<dbReference type="PANTHER" id="PTHR21502:SF4">
    <property type="entry name" value="RILP-LIKE PROTEIN HOMOLOG"/>
    <property type="match status" value="1"/>
</dbReference>
<dbReference type="RefSeq" id="XP_014674062.1">
    <property type="nucleotide sequence ID" value="XM_014818576.1"/>
</dbReference>
<organism evidence="4 5">
    <name type="scientific">Priapulus caudatus</name>
    <name type="common">Priapulid worm</name>
    <dbReference type="NCBI Taxonomy" id="37621"/>
    <lineage>
        <taxon>Eukaryota</taxon>
        <taxon>Metazoa</taxon>
        <taxon>Ecdysozoa</taxon>
        <taxon>Scalidophora</taxon>
        <taxon>Priapulida</taxon>
        <taxon>Priapulimorpha</taxon>
        <taxon>Priapulimorphida</taxon>
        <taxon>Priapulidae</taxon>
        <taxon>Priapulus</taxon>
    </lineage>
</organism>
<evidence type="ECO:0000313" key="4">
    <source>
        <dbReference type="Proteomes" id="UP000695022"/>
    </source>
</evidence>
<feature type="region of interest" description="Disordered" evidence="2">
    <location>
        <begin position="82"/>
        <end position="106"/>
    </location>
</feature>
<feature type="domain" description="RH1" evidence="3">
    <location>
        <begin position="1"/>
        <end position="85"/>
    </location>
</feature>
<evidence type="ECO:0000259" key="3">
    <source>
        <dbReference type="PROSITE" id="PS51776"/>
    </source>
</evidence>
<dbReference type="InterPro" id="IPR051241">
    <property type="entry name" value="DZIP_RILPL"/>
</dbReference>
<keyword evidence="4" id="KW-1185">Reference proteome</keyword>
<proteinExistence type="predicted"/>
<dbReference type="InterPro" id="IPR034743">
    <property type="entry name" value="RH1"/>
</dbReference>
<evidence type="ECO:0000256" key="1">
    <source>
        <dbReference type="ARBA" id="ARBA00023054"/>
    </source>
</evidence>
<dbReference type="CDD" id="cd14445">
    <property type="entry name" value="RILP-like"/>
    <property type="match status" value="1"/>
</dbReference>
<dbReference type="Gene3D" id="1.20.58.1770">
    <property type="match status" value="1"/>
</dbReference>
<dbReference type="Proteomes" id="UP000695022">
    <property type="component" value="Unplaced"/>
</dbReference>
<dbReference type="PROSITE" id="PS51776">
    <property type="entry name" value="RH1"/>
    <property type="match status" value="1"/>
</dbReference>
<reference evidence="5" key="1">
    <citation type="submission" date="2025-08" db="UniProtKB">
        <authorList>
            <consortium name="RefSeq"/>
        </authorList>
    </citation>
    <scope>IDENTIFICATION</scope>
</reference>
<evidence type="ECO:0000256" key="2">
    <source>
        <dbReference type="SAM" id="MobiDB-lite"/>
    </source>
</evidence>